<keyword evidence="13" id="KW-1185">Reference proteome</keyword>
<proteinExistence type="inferred from homology"/>
<keyword evidence="5" id="KW-0574">Periplasm</keyword>
<evidence type="ECO:0000256" key="7">
    <source>
        <dbReference type="ARBA" id="ARBA00023319"/>
    </source>
</evidence>
<dbReference type="KEGG" id="pmak:PMPD1_4346"/>
<dbReference type="InterPro" id="IPR050643">
    <property type="entry name" value="Periplasmic_pilus_chap"/>
</dbReference>
<accession>A0A6M8UF88</accession>
<protein>
    <submittedName>
        <fullName evidence="12">Pilus assembly protein</fullName>
    </submittedName>
</protein>
<dbReference type="PROSITE" id="PS00635">
    <property type="entry name" value="PILI_CHAPERONE"/>
    <property type="match status" value="1"/>
</dbReference>
<evidence type="ECO:0000259" key="10">
    <source>
        <dbReference type="Pfam" id="PF00345"/>
    </source>
</evidence>
<dbReference type="Gene3D" id="2.60.40.10">
    <property type="entry name" value="Immunoglobulins"/>
    <property type="match status" value="2"/>
</dbReference>
<dbReference type="InterPro" id="IPR001829">
    <property type="entry name" value="Pili_assmbl_chaperone_bac"/>
</dbReference>
<comment type="subcellular location">
    <subcellularLocation>
        <location evidence="1 8">Periplasm</location>
    </subcellularLocation>
</comment>
<evidence type="ECO:0000256" key="1">
    <source>
        <dbReference type="ARBA" id="ARBA00004418"/>
    </source>
</evidence>
<reference evidence="12 13" key="1">
    <citation type="submission" date="2020-06" db="EMBL/GenBank/DDBJ databases">
        <title>Genome sequence of Paramixta manurensis strain PD-1.</title>
        <authorList>
            <person name="Lee C.W."/>
            <person name="Kim J."/>
        </authorList>
    </citation>
    <scope>NUCLEOTIDE SEQUENCE [LARGE SCALE GENOMIC DNA]</scope>
    <source>
        <strain evidence="12 13">PD-1</strain>
    </source>
</reference>
<keyword evidence="7" id="KW-0393">Immunoglobulin domain</keyword>
<evidence type="ECO:0000256" key="6">
    <source>
        <dbReference type="ARBA" id="ARBA00023186"/>
    </source>
</evidence>
<dbReference type="InterPro" id="IPR016147">
    <property type="entry name" value="Pili_assmbl_chaperone_N"/>
</dbReference>
<evidence type="ECO:0000313" key="13">
    <source>
        <dbReference type="Proteomes" id="UP000505325"/>
    </source>
</evidence>
<dbReference type="InterPro" id="IPR036316">
    <property type="entry name" value="Pili_assmbl_chap_C_dom_sf"/>
</dbReference>
<dbReference type="InterPro" id="IPR013783">
    <property type="entry name" value="Ig-like_fold"/>
</dbReference>
<feature type="chain" id="PRO_5026682072" evidence="9">
    <location>
        <begin position="21"/>
        <end position="242"/>
    </location>
</feature>
<dbReference type="RefSeq" id="WP_173636057.1">
    <property type="nucleotide sequence ID" value="NZ_CP054212.1"/>
</dbReference>
<feature type="domain" description="Pili assembly chaperone C-terminal" evidence="11">
    <location>
        <begin position="174"/>
        <end position="236"/>
    </location>
</feature>
<evidence type="ECO:0000256" key="3">
    <source>
        <dbReference type="ARBA" id="ARBA00022558"/>
    </source>
</evidence>
<organism evidence="12 13">
    <name type="scientific">Paramixta manurensis</name>
    <dbReference type="NCBI Taxonomy" id="2740817"/>
    <lineage>
        <taxon>Bacteria</taxon>
        <taxon>Pseudomonadati</taxon>
        <taxon>Pseudomonadota</taxon>
        <taxon>Gammaproteobacteria</taxon>
        <taxon>Enterobacterales</taxon>
        <taxon>Erwiniaceae</taxon>
        <taxon>Paramixta</taxon>
    </lineage>
</organism>
<feature type="domain" description="Pili assembly chaperone N-terminal" evidence="10">
    <location>
        <begin position="21"/>
        <end position="145"/>
    </location>
</feature>
<keyword evidence="4 9" id="KW-0732">Signal</keyword>
<dbReference type="InterPro" id="IPR016148">
    <property type="entry name" value="Pili_assmbl_chaperone_C"/>
</dbReference>
<dbReference type="Pfam" id="PF02753">
    <property type="entry name" value="PapD_C"/>
    <property type="match status" value="1"/>
</dbReference>
<keyword evidence="3" id="KW-1029">Fimbrium biogenesis</keyword>
<dbReference type="PANTHER" id="PTHR30251:SF2">
    <property type="entry name" value="FIMBRIAL CHAPERONE YADV-RELATED"/>
    <property type="match status" value="1"/>
</dbReference>
<evidence type="ECO:0000259" key="11">
    <source>
        <dbReference type="Pfam" id="PF02753"/>
    </source>
</evidence>
<dbReference type="Proteomes" id="UP000505325">
    <property type="component" value="Chromosome"/>
</dbReference>
<dbReference type="EMBL" id="CP054212">
    <property type="protein sequence ID" value="QKJ89245.1"/>
    <property type="molecule type" value="Genomic_DNA"/>
</dbReference>
<name>A0A6M8UF88_9GAMM</name>
<keyword evidence="6 8" id="KW-0143">Chaperone</keyword>
<evidence type="ECO:0000256" key="2">
    <source>
        <dbReference type="ARBA" id="ARBA00007399"/>
    </source>
</evidence>
<dbReference type="SUPFAM" id="SSF49584">
    <property type="entry name" value="Periplasmic chaperone C-domain"/>
    <property type="match status" value="1"/>
</dbReference>
<sequence>MRNIKLVILGLLVCSFSAVSGVVINKTRVIYPEGKKEVTVRLENRNSYPSLVQSWIDEGKKDKEIKKIDVPFVLLPPISRIEPNQGQTLRVNYVGSDGTDLPVDRESIFWLNVMDIPPQAENVDGNALQMAIRTRIKLFFRPESLKNLSPTDAAEKLLWKVVSSEKGRFVLEANNNSAFHVSLSSINIVKNEKEISHLSGEMVSPFSHKTFTFSTRSAEKADHVVYQYINDYGATVKVEKEI</sequence>
<evidence type="ECO:0000256" key="8">
    <source>
        <dbReference type="RuleBase" id="RU003918"/>
    </source>
</evidence>
<dbReference type="PANTHER" id="PTHR30251">
    <property type="entry name" value="PILUS ASSEMBLY CHAPERONE"/>
    <property type="match status" value="1"/>
</dbReference>
<gene>
    <name evidence="12" type="ORF">PMPD1_4346</name>
</gene>
<dbReference type="GO" id="GO:0071555">
    <property type="term" value="P:cell wall organization"/>
    <property type="evidence" value="ECO:0007669"/>
    <property type="project" value="InterPro"/>
</dbReference>
<dbReference type="FunFam" id="2.60.40.10:FF:000458">
    <property type="entry name" value="Molecular chaperone FimC"/>
    <property type="match status" value="1"/>
</dbReference>
<dbReference type="AlphaFoldDB" id="A0A6M8UF88"/>
<evidence type="ECO:0000256" key="5">
    <source>
        <dbReference type="ARBA" id="ARBA00022764"/>
    </source>
</evidence>
<dbReference type="InterPro" id="IPR008962">
    <property type="entry name" value="PapD-like_sf"/>
</dbReference>
<feature type="signal peptide" evidence="9">
    <location>
        <begin position="1"/>
        <end position="20"/>
    </location>
</feature>
<evidence type="ECO:0000256" key="9">
    <source>
        <dbReference type="SAM" id="SignalP"/>
    </source>
</evidence>
<dbReference type="SUPFAM" id="SSF49354">
    <property type="entry name" value="PapD-like"/>
    <property type="match status" value="1"/>
</dbReference>
<evidence type="ECO:0000313" key="12">
    <source>
        <dbReference type="EMBL" id="QKJ89245.1"/>
    </source>
</evidence>
<dbReference type="PRINTS" id="PR00969">
    <property type="entry name" value="CHAPERONPILI"/>
</dbReference>
<dbReference type="InterPro" id="IPR018046">
    <property type="entry name" value="Pili_assmbl_chaperone_CS"/>
</dbReference>
<evidence type="ECO:0000256" key="4">
    <source>
        <dbReference type="ARBA" id="ARBA00022729"/>
    </source>
</evidence>
<dbReference type="Pfam" id="PF00345">
    <property type="entry name" value="PapD_N"/>
    <property type="match status" value="1"/>
</dbReference>
<comment type="similarity">
    <text evidence="2 8">Belongs to the periplasmic pilus chaperone family.</text>
</comment>
<dbReference type="GO" id="GO:0030288">
    <property type="term" value="C:outer membrane-bounded periplasmic space"/>
    <property type="evidence" value="ECO:0007669"/>
    <property type="project" value="InterPro"/>
</dbReference>